<evidence type="ECO:0000313" key="2">
    <source>
        <dbReference type="EMBL" id="KEQ56516.1"/>
    </source>
</evidence>
<organism evidence="2 3">
    <name type="scientific">Marine Group I thaumarchaeote SCGC AAA799-N04</name>
    <dbReference type="NCBI Taxonomy" id="1502293"/>
    <lineage>
        <taxon>Archaea</taxon>
        <taxon>Nitrososphaerota</taxon>
        <taxon>Marine Group I</taxon>
    </lineage>
</organism>
<protein>
    <submittedName>
        <fullName evidence="2">Uncharacterized protein</fullName>
    </submittedName>
</protein>
<evidence type="ECO:0000256" key="1">
    <source>
        <dbReference type="SAM" id="MobiDB-lite"/>
    </source>
</evidence>
<sequence length="70" mass="7988">MKTSLKAMFVIVAILSYHFAASDKMEEKSPQVFWASISYITCEGGSCEEKGDHRHEHKKKKVLHIPQILV</sequence>
<feature type="region of interest" description="Disordered" evidence="1">
    <location>
        <begin position="50"/>
        <end position="70"/>
    </location>
</feature>
<dbReference type="Proteomes" id="UP000028059">
    <property type="component" value="Unassembled WGS sequence"/>
</dbReference>
<comment type="caution">
    <text evidence="2">The sequence shown here is derived from an EMBL/GenBank/DDBJ whole genome shotgun (WGS) entry which is preliminary data.</text>
</comment>
<accession>A0A081RMU3</accession>
<dbReference type="EMBL" id="JOKN01000016">
    <property type="protein sequence ID" value="KEQ56516.1"/>
    <property type="molecule type" value="Genomic_DNA"/>
</dbReference>
<dbReference type="AlphaFoldDB" id="A0A081RMU3"/>
<reference evidence="2 3" key="1">
    <citation type="submission" date="2014-06" db="EMBL/GenBank/DDBJ databases">
        <authorList>
            <person name="Ngugi D.K."/>
            <person name="Blom J."/>
            <person name="Alam I."/>
            <person name="Rashid M."/>
            <person name="Ba Alawi W."/>
            <person name="Zhang G."/>
            <person name="Hikmawan T."/>
            <person name="Guan Y."/>
            <person name="Antunes A."/>
            <person name="Siam R."/>
            <person name="ElDorry H."/>
            <person name="Bajic V."/>
            <person name="Stingl U."/>
        </authorList>
    </citation>
    <scope>NUCLEOTIDE SEQUENCE [LARGE SCALE GENOMIC DNA]</scope>
    <source>
        <strain evidence="2">SCGC AAA799-N04</strain>
    </source>
</reference>
<name>A0A081RMU3_9ARCH</name>
<evidence type="ECO:0000313" key="3">
    <source>
        <dbReference type="Proteomes" id="UP000028059"/>
    </source>
</evidence>
<gene>
    <name evidence="2" type="ORF">AAA799N04_01008</name>
</gene>
<proteinExistence type="predicted"/>
<keyword evidence="3" id="KW-1185">Reference proteome</keyword>